<dbReference type="Proteomes" id="UP000298179">
    <property type="component" value="Unassembled WGS sequence"/>
</dbReference>
<dbReference type="InterPro" id="IPR036061">
    <property type="entry name" value="CheW-like_dom_sf"/>
</dbReference>
<dbReference type="RefSeq" id="WP_134764112.1">
    <property type="nucleotide sequence ID" value="NZ_SOZD01000011.1"/>
</dbReference>
<dbReference type="InterPro" id="IPR002545">
    <property type="entry name" value="CheW-lke_dom"/>
</dbReference>
<feature type="domain" description="CheW-like" evidence="1">
    <location>
        <begin position="17"/>
        <end position="157"/>
    </location>
</feature>
<dbReference type="Gene3D" id="2.30.30.40">
    <property type="entry name" value="SH3 Domains"/>
    <property type="match status" value="1"/>
</dbReference>
<comment type="caution">
    <text evidence="2">The sequence shown here is derived from an EMBL/GenBank/DDBJ whole genome shotgun (WGS) entry which is preliminary data.</text>
</comment>
<evidence type="ECO:0000313" key="3">
    <source>
        <dbReference type="Proteomes" id="UP000298179"/>
    </source>
</evidence>
<evidence type="ECO:0000313" key="2">
    <source>
        <dbReference type="EMBL" id="TFF18051.1"/>
    </source>
</evidence>
<dbReference type="PANTHER" id="PTHR22617:SF23">
    <property type="entry name" value="CHEMOTAXIS PROTEIN CHEW"/>
    <property type="match status" value="1"/>
</dbReference>
<dbReference type="InterPro" id="IPR039315">
    <property type="entry name" value="CheW"/>
</dbReference>
<gene>
    <name evidence="2" type="ORF">E3C22_22375</name>
</gene>
<keyword evidence="3" id="KW-1185">Reference proteome</keyword>
<accession>A0A4Y8R9H2</accession>
<dbReference type="PROSITE" id="PS50851">
    <property type="entry name" value="CHEW"/>
    <property type="match status" value="1"/>
</dbReference>
<dbReference type="AlphaFoldDB" id="A0A4Y8R9H2"/>
<sequence length="162" mass="17348">MLPQSLDKFSTDLGDSVIEIIAFEIGGQQFCVRTTAVREIRGWSKSTPLPGSPHEIMGMMNLRGSIIPIVNMATKLGMPPSEPDARSAVIVAEVQNQVIGLLVDRVADILTVESSVVQPTPEMRGSFTGGHVTGVLATGQGMICFLDLDRMFAGFSIEEEAA</sequence>
<dbReference type="CDD" id="cd00732">
    <property type="entry name" value="CheW"/>
    <property type="match status" value="1"/>
</dbReference>
<dbReference type="Gene3D" id="2.40.50.180">
    <property type="entry name" value="CheA-289, Domain 4"/>
    <property type="match status" value="1"/>
</dbReference>
<dbReference type="GO" id="GO:0005829">
    <property type="term" value="C:cytosol"/>
    <property type="evidence" value="ECO:0007669"/>
    <property type="project" value="TreeGrafter"/>
</dbReference>
<dbReference type="OrthoDB" id="9794382at2"/>
<dbReference type="GO" id="GO:0006935">
    <property type="term" value="P:chemotaxis"/>
    <property type="evidence" value="ECO:0007669"/>
    <property type="project" value="InterPro"/>
</dbReference>
<dbReference type="SMART" id="SM00260">
    <property type="entry name" value="CheW"/>
    <property type="match status" value="1"/>
</dbReference>
<reference evidence="2 3" key="1">
    <citation type="submission" date="2019-03" db="EMBL/GenBank/DDBJ databases">
        <title>Jiella endophytica sp. nov., a novel endophytic bacterium isolated from root of Ficus microcarpa Linn. f.</title>
        <authorList>
            <person name="Tuo L."/>
        </authorList>
    </citation>
    <scope>NUCLEOTIDE SEQUENCE [LARGE SCALE GENOMIC DNA]</scope>
    <source>
        <strain evidence="2 3">CBS5Q-3</strain>
    </source>
</reference>
<protein>
    <submittedName>
        <fullName evidence="2">Purine-binding chemotaxis protein CheW</fullName>
    </submittedName>
</protein>
<dbReference type="Pfam" id="PF01584">
    <property type="entry name" value="CheW"/>
    <property type="match status" value="1"/>
</dbReference>
<dbReference type="SUPFAM" id="SSF50341">
    <property type="entry name" value="CheW-like"/>
    <property type="match status" value="1"/>
</dbReference>
<evidence type="ECO:0000259" key="1">
    <source>
        <dbReference type="PROSITE" id="PS50851"/>
    </source>
</evidence>
<organism evidence="2 3">
    <name type="scientific">Jiella endophytica</name>
    <dbReference type="NCBI Taxonomy" id="2558362"/>
    <lineage>
        <taxon>Bacteria</taxon>
        <taxon>Pseudomonadati</taxon>
        <taxon>Pseudomonadota</taxon>
        <taxon>Alphaproteobacteria</taxon>
        <taxon>Hyphomicrobiales</taxon>
        <taxon>Aurantimonadaceae</taxon>
        <taxon>Jiella</taxon>
    </lineage>
</organism>
<dbReference type="GO" id="GO:0007165">
    <property type="term" value="P:signal transduction"/>
    <property type="evidence" value="ECO:0007669"/>
    <property type="project" value="InterPro"/>
</dbReference>
<dbReference type="PANTHER" id="PTHR22617">
    <property type="entry name" value="CHEMOTAXIS SENSOR HISTIDINE KINASE-RELATED"/>
    <property type="match status" value="1"/>
</dbReference>
<name>A0A4Y8R9H2_9HYPH</name>
<dbReference type="EMBL" id="SOZD01000011">
    <property type="protein sequence ID" value="TFF18051.1"/>
    <property type="molecule type" value="Genomic_DNA"/>
</dbReference>
<proteinExistence type="predicted"/>